<dbReference type="Proteomes" id="UP000070168">
    <property type="component" value="Unassembled WGS sequence"/>
</dbReference>
<protein>
    <submittedName>
        <fullName evidence="1">Uncharacterized protein</fullName>
    </submittedName>
</protein>
<proteinExistence type="predicted"/>
<keyword evidence="2" id="KW-1185">Reference proteome</keyword>
<dbReference type="AlphaFoldDB" id="A0A135LUC2"/>
<evidence type="ECO:0000313" key="2">
    <source>
        <dbReference type="Proteomes" id="UP000070168"/>
    </source>
</evidence>
<reference evidence="1 2" key="1">
    <citation type="journal article" date="2016" name="BMC Genomics">
        <title>Genome sequencing and secondary metabolism of the postharvest pathogen Penicillium griseofulvum.</title>
        <authorList>
            <person name="Banani H."/>
            <person name="Marcet-Houben M."/>
            <person name="Ballester A.R."/>
            <person name="Abbruscato P."/>
            <person name="Gonzalez-Candelas L."/>
            <person name="Gabaldon T."/>
            <person name="Spadaro D."/>
        </authorList>
    </citation>
    <scope>NUCLEOTIDE SEQUENCE [LARGE SCALE GENOMIC DNA]</scope>
    <source>
        <strain evidence="1 2">PG3</strain>
    </source>
</reference>
<organism evidence="1 2">
    <name type="scientific">Penicillium patulum</name>
    <name type="common">Penicillium griseofulvum</name>
    <dbReference type="NCBI Taxonomy" id="5078"/>
    <lineage>
        <taxon>Eukaryota</taxon>
        <taxon>Fungi</taxon>
        <taxon>Dikarya</taxon>
        <taxon>Ascomycota</taxon>
        <taxon>Pezizomycotina</taxon>
        <taxon>Eurotiomycetes</taxon>
        <taxon>Eurotiomycetidae</taxon>
        <taxon>Eurotiales</taxon>
        <taxon>Aspergillaceae</taxon>
        <taxon>Penicillium</taxon>
    </lineage>
</organism>
<sequence length="126" mass="14151">MPSYRFLAGYPAYERYITEVATGQLVMPGYEYDSNGAAIVHPGEAYCRHEKCKHKIKRAQETRNLRGHLKRHDGGKFAIRAERTGRLTTKEEEDALLWYDSLFATMASPTGGVSPGQSWGELKASI</sequence>
<name>A0A135LUC2_PENPA</name>
<accession>A0A135LUC2</accession>
<dbReference type="OrthoDB" id="10288571at2759"/>
<dbReference type="RefSeq" id="XP_040651065.1">
    <property type="nucleotide sequence ID" value="XM_040796527.1"/>
</dbReference>
<dbReference type="GeneID" id="63711827"/>
<dbReference type="OMA" id="CEHQRIP"/>
<evidence type="ECO:0000313" key="1">
    <source>
        <dbReference type="EMBL" id="KXG52529.1"/>
    </source>
</evidence>
<dbReference type="EMBL" id="LHQR01000026">
    <property type="protein sequence ID" value="KXG52529.1"/>
    <property type="molecule type" value="Genomic_DNA"/>
</dbReference>
<gene>
    <name evidence="1" type="ORF">PGRI_088130</name>
</gene>
<comment type="caution">
    <text evidence="1">The sequence shown here is derived from an EMBL/GenBank/DDBJ whole genome shotgun (WGS) entry which is preliminary data.</text>
</comment>